<evidence type="ECO:0000313" key="1">
    <source>
        <dbReference type="EMBL" id="KAH6931737.1"/>
    </source>
</evidence>
<dbReference type="Proteomes" id="UP000821845">
    <property type="component" value="Chromosome 4"/>
</dbReference>
<evidence type="ECO:0000313" key="2">
    <source>
        <dbReference type="Proteomes" id="UP000821845"/>
    </source>
</evidence>
<protein>
    <submittedName>
        <fullName evidence="1">Uncharacterized protein</fullName>
    </submittedName>
</protein>
<dbReference type="EMBL" id="CM023484">
    <property type="protein sequence ID" value="KAH6931737.1"/>
    <property type="molecule type" value="Genomic_DNA"/>
</dbReference>
<organism evidence="1 2">
    <name type="scientific">Hyalomma asiaticum</name>
    <name type="common">Tick</name>
    <dbReference type="NCBI Taxonomy" id="266040"/>
    <lineage>
        <taxon>Eukaryota</taxon>
        <taxon>Metazoa</taxon>
        <taxon>Ecdysozoa</taxon>
        <taxon>Arthropoda</taxon>
        <taxon>Chelicerata</taxon>
        <taxon>Arachnida</taxon>
        <taxon>Acari</taxon>
        <taxon>Parasitiformes</taxon>
        <taxon>Ixodida</taxon>
        <taxon>Ixodoidea</taxon>
        <taxon>Ixodidae</taxon>
        <taxon>Hyalomminae</taxon>
        <taxon>Hyalomma</taxon>
    </lineage>
</organism>
<reference evidence="1" key="1">
    <citation type="submission" date="2020-05" db="EMBL/GenBank/DDBJ databases">
        <title>Large-scale comparative analyses of tick genomes elucidate their genetic diversity and vector capacities.</title>
        <authorList>
            <person name="Jia N."/>
            <person name="Wang J."/>
            <person name="Shi W."/>
            <person name="Du L."/>
            <person name="Sun Y."/>
            <person name="Zhan W."/>
            <person name="Jiang J."/>
            <person name="Wang Q."/>
            <person name="Zhang B."/>
            <person name="Ji P."/>
            <person name="Sakyi L.B."/>
            <person name="Cui X."/>
            <person name="Yuan T."/>
            <person name="Jiang B."/>
            <person name="Yang W."/>
            <person name="Lam T.T.-Y."/>
            <person name="Chang Q."/>
            <person name="Ding S."/>
            <person name="Wang X."/>
            <person name="Zhu J."/>
            <person name="Ruan X."/>
            <person name="Zhao L."/>
            <person name="Wei J."/>
            <person name="Que T."/>
            <person name="Du C."/>
            <person name="Cheng J."/>
            <person name="Dai P."/>
            <person name="Han X."/>
            <person name="Huang E."/>
            <person name="Gao Y."/>
            <person name="Liu J."/>
            <person name="Shao H."/>
            <person name="Ye R."/>
            <person name="Li L."/>
            <person name="Wei W."/>
            <person name="Wang X."/>
            <person name="Wang C."/>
            <person name="Yang T."/>
            <person name="Huo Q."/>
            <person name="Li W."/>
            <person name="Guo W."/>
            <person name="Chen H."/>
            <person name="Zhou L."/>
            <person name="Ni X."/>
            <person name="Tian J."/>
            <person name="Zhou Y."/>
            <person name="Sheng Y."/>
            <person name="Liu T."/>
            <person name="Pan Y."/>
            <person name="Xia L."/>
            <person name="Li J."/>
            <person name="Zhao F."/>
            <person name="Cao W."/>
        </authorList>
    </citation>
    <scope>NUCLEOTIDE SEQUENCE</scope>
    <source>
        <strain evidence="1">Hyas-2018</strain>
    </source>
</reference>
<keyword evidence="2" id="KW-1185">Reference proteome</keyword>
<accession>A0ACB7SCD4</accession>
<proteinExistence type="predicted"/>
<sequence length="70" mass="8185">MVKTVRSAYSVCREQLQTKKRERDETTELEKKKKRAAALIKELQEKKQRLLSEAQLEASILQDEINSLKP</sequence>
<name>A0ACB7SCD4_HYAAI</name>
<gene>
    <name evidence="1" type="ORF">HPB50_000082</name>
</gene>
<comment type="caution">
    <text evidence="1">The sequence shown here is derived from an EMBL/GenBank/DDBJ whole genome shotgun (WGS) entry which is preliminary data.</text>
</comment>